<feature type="domain" description="Phospholipid/glycerol acyltransferase" evidence="3">
    <location>
        <begin position="39"/>
        <end position="157"/>
    </location>
</feature>
<dbReference type="Proteomes" id="UP000481033">
    <property type="component" value="Unassembled WGS sequence"/>
</dbReference>
<dbReference type="AlphaFoldDB" id="A0A6M0RSU0"/>
<dbReference type="SMART" id="SM00563">
    <property type="entry name" value="PlsC"/>
    <property type="match status" value="1"/>
</dbReference>
<dbReference type="GO" id="GO:0003841">
    <property type="term" value="F:1-acylglycerol-3-phosphate O-acyltransferase activity"/>
    <property type="evidence" value="ECO:0007669"/>
    <property type="project" value="TreeGrafter"/>
</dbReference>
<dbReference type="SUPFAM" id="SSF69593">
    <property type="entry name" value="Glycerol-3-phosphate (1)-acyltransferase"/>
    <property type="match status" value="1"/>
</dbReference>
<proteinExistence type="predicted"/>
<organism evidence="4 5">
    <name type="scientific">Adonisia turfae CCMR0081</name>
    <dbReference type="NCBI Taxonomy" id="2292702"/>
    <lineage>
        <taxon>Bacteria</taxon>
        <taxon>Bacillati</taxon>
        <taxon>Cyanobacteriota</taxon>
        <taxon>Adonisia</taxon>
        <taxon>Adonisia turfae</taxon>
    </lineage>
</organism>
<dbReference type="InterPro" id="IPR002123">
    <property type="entry name" value="Plipid/glycerol_acylTrfase"/>
</dbReference>
<keyword evidence="2 4" id="KW-0012">Acyltransferase</keyword>
<evidence type="ECO:0000313" key="4">
    <source>
        <dbReference type="EMBL" id="NEZ59324.1"/>
    </source>
</evidence>
<reference evidence="4 5" key="1">
    <citation type="journal article" date="2020" name="Microb. Ecol.">
        <title>Ecogenomics of the Marine Benthic Filamentous Cyanobacterium Adonisia.</title>
        <authorList>
            <person name="Walter J.M."/>
            <person name="Coutinho F.H."/>
            <person name="Leomil L."/>
            <person name="Hargreaves P.I."/>
            <person name="Campeao M.E."/>
            <person name="Vieira V.V."/>
            <person name="Silva B.S."/>
            <person name="Fistarol G.O."/>
            <person name="Salomon P.S."/>
            <person name="Sawabe T."/>
            <person name="Mino S."/>
            <person name="Hosokawa M."/>
            <person name="Miyashita H."/>
            <person name="Maruyama F."/>
            <person name="van Verk M.C."/>
            <person name="Dutilh B.E."/>
            <person name="Thompson C.C."/>
            <person name="Thompson F.L."/>
        </authorList>
    </citation>
    <scope>NUCLEOTIDE SEQUENCE [LARGE SCALE GENOMIC DNA]</scope>
    <source>
        <strain evidence="4 5">CCMR0081</strain>
    </source>
</reference>
<evidence type="ECO:0000256" key="1">
    <source>
        <dbReference type="ARBA" id="ARBA00022679"/>
    </source>
</evidence>
<gene>
    <name evidence="4" type="ORF">DXZ20_27500</name>
</gene>
<dbReference type="CDD" id="cd07989">
    <property type="entry name" value="LPLAT_AGPAT-like"/>
    <property type="match status" value="1"/>
</dbReference>
<accession>A0A6M0RSU0</accession>
<comment type="caution">
    <text evidence="4">The sequence shown here is derived from an EMBL/GenBank/DDBJ whole genome shotgun (WGS) entry which is preliminary data.</text>
</comment>
<evidence type="ECO:0000256" key="2">
    <source>
        <dbReference type="ARBA" id="ARBA00023315"/>
    </source>
</evidence>
<sequence>MDVQIAVYHSLRWLLRPFLLRGVAIATHGINHIPQRGAAIIVCNHRSDTDGLLITFALPRYIAWMVADYMTNIPVTSQVLSLTGMVPVKTEGYPTPSSIKQALHRLRQGKLLGIFPEGEDYIFANDFDAPLAQLQSGFAHLAYVAQVPVIPTMIVPTAEKLEPITIPPVIRPHLEKHYDLTHVQSIVRYRAADIRIGKAISLNPVARLDKHEQVGWLQMQTRQAMLNLQN</sequence>
<keyword evidence="5" id="KW-1185">Reference proteome</keyword>
<dbReference type="PANTHER" id="PTHR10434">
    <property type="entry name" value="1-ACYL-SN-GLYCEROL-3-PHOSPHATE ACYLTRANSFERASE"/>
    <property type="match status" value="1"/>
</dbReference>
<dbReference type="GO" id="GO:0006654">
    <property type="term" value="P:phosphatidic acid biosynthetic process"/>
    <property type="evidence" value="ECO:0007669"/>
    <property type="project" value="TreeGrafter"/>
</dbReference>
<dbReference type="PANTHER" id="PTHR10434:SF66">
    <property type="entry name" value="PHOSPHOLIPID_GLYCEROL ACYLTRANSFERASE DOMAIN-CONTAINING PROTEIN"/>
    <property type="match status" value="1"/>
</dbReference>
<protein>
    <submittedName>
        <fullName evidence="4">1-acyl-sn-glycerol-3-phosphate acyltransferase</fullName>
    </submittedName>
</protein>
<name>A0A6M0RSU0_9CYAN</name>
<dbReference type="RefSeq" id="WP_163660474.1">
    <property type="nucleotide sequence ID" value="NZ_QXHD01000004.1"/>
</dbReference>
<dbReference type="Pfam" id="PF01553">
    <property type="entry name" value="Acyltransferase"/>
    <property type="match status" value="1"/>
</dbReference>
<keyword evidence="1 4" id="KW-0808">Transferase</keyword>
<evidence type="ECO:0000313" key="5">
    <source>
        <dbReference type="Proteomes" id="UP000481033"/>
    </source>
</evidence>
<dbReference type="EMBL" id="QXHD01000004">
    <property type="protein sequence ID" value="NEZ59324.1"/>
    <property type="molecule type" value="Genomic_DNA"/>
</dbReference>
<evidence type="ECO:0000259" key="3">
    <source>
        <dbReference type="SMART" id="SM00563"/>
    </source>
</evidence>